<keyword evidence="2 5" id="KW-0812">Transmembrane</keyword>
<comment type="caution">
    <text evidence="6">The sequence shown here is derived from an EMBL/GenBank/DDBJ whole genome shotgun (WGS) entry which is preliminary data.</text>
</comment>
<keyword evidence="7" id="KW-1185">Reference proteome</keyword>
<dbReference type="EMBL" id="AYSA01000161">
    <property type="protein sequence ID" value="ESZ95892.1"/>
    <property type="molecule type" value="Genomic_DNA"/>
</dbReference>
<evidence type="ECO:0000256" key="4">
    <source>
        <dbReference type="ARBA" id="ARBA00023136"/>
    </source>
</evidence>
<dbReference type="PANTHER" id="PTHR23502:SF2">
    <property type="entry name" value="TRANSPORTER, PUTATIVE (AFU_ORTHOLOGUE AFUA_2G08910)-RELATED"/>
    <property type="match status" value="1"/>
</dbReference>
<keyword evidence="3 5" id="KW-1133">Transmembrane helix</keyword>
<dbReference type="SUPFAM" id="SSF103473">
    <property type="entry name" value="MFS general substrate transporter"/>
    <property type="match status" value="1"/>
</dbReference>
<name>W9CGQ0_SCLBF</name>
<evidence type="ECO:0000256" key="2">
    <source>
        <dbReference type="ARBA" id="ARBA00022692"/>
    </source>
</evidence>
<dbReference type="PANTHER" id="PTHR23502">
    <property type="entry name" value="MAJOR FACILITATOR SUPERFAMILY"/>
    <property type="match status" value="1"/>
</dbReference>
<evidence type="ECO:0000313" key="6">
    <source>
        <dbReference type="EMBL" id="ESZ95892.1"/>
    </source>
</evidence>
<dbReference type="GO" id="GO:0022857">
    <property type="term" value="F:transmembrane transporter activity"/>
    <property type="evidence" value="ECO:0007669"/>
    <property type="project" value="TreeGrafter"/>
</dbReference>
<keyword evidence="4 5" id="KW-0472">Membrane</keyword>
<proteinExistence type="predicted"/>
<reference evidence="6 7" key="1">
    <citation type="journal article" date="2014" name="Genome Announc.">
        <title>Draft genome sequence of Sclerotinia borealis, a psychrophilic plant pathogenic fungus.</title>
        <authorList>
            <person name="Mardanov A.V."/>
            <person name="Beletsky A.V."/>
            <person name="Kadnikov V.V."/>
            <person name="Ignatov A.N."/>
            <person name="Ravin N.V."/>
        </authorList>
    </citation>
    <scope>NUCLEOTIDE SEQUENCE [LARGE SCALE GENOMIC DNA]</scope>
    <source>
        <strain evidence="7">F-4157</strain>
    </source>
</reference>
<dbReference type="STRING" id="1432307.W9CGQ0"/>
<sequence length="115" mass="12756">MTFLFGSVLITVELPQLFGEKLGFDAQQLGYQFLALIIGSVISKQLDGNLSDLWMNRRTRKTCIQQAPEYRLWLSYAGFILTIMGAVVFSVKTEQAEEMHWNITPVVGIAVAGGG</sequence>
<dbReference type="GO" id="GO:0005886">
    <property type="term" value="C:plasma membrane"/>
    <property type="evidence" value="ECO:0007669"/>
    <property type="project" value="TreeGrafter"/>
</dbReference>
<accession>W9CGQ0</accession>
<dbReference type="AlphaFoldDB" id="W9CGQ0"/>
<gene>
    <name evidence="6" type="ORF">SBOR_3705</name>
</gene>
<dbReference type="OrthoDB" id="2585655at2759"/>
<evidence type="ECO:0000256" key="3">
    <source>
        <dbReference type="ARBA" id="ARBA00022989"/>
    </source>
</evidence>
<feature type="transmembrane region" description="Helical" evidence="5">
    <location>
        <begin position="29"/>
        <end position="50"/>
    </location>
</feature>
<protein>
    <submittedName>
        <fullName evidence="6">Putative MFS transporter</fullName>
    </submittedName>
</protein>
<organism evidence="6 7">
    <name type="scientific">Sclerotinia borealis (strain F-4128)</name>
    <dbReference type="NCBI Taxonomy" id="1432307"/>
    <lineage>
        <taxon>Eukaryota</taxon>
        <taxon>Fungi</taxon>
        <taxon>Dikarya</taxon>
        <taxon>Ascomycota</taxon>
        <taxon>Pezizomycotina</taxon>
        <taxon>Leotiomycetes</taxon>
        <taxon>Helotiales</taxon>
        <taxon>Sclerotiniaceae</taxon>
        <taxon>Sclerotinia</taxon>
    </lineage>
</organism>
<dbReference type="HOGENOM" id="CLU_2110396_0_0_1"/>
<evidence type="ECO:0000256" key="5">
    <source>
        <dbReference type="SAM" id="Phobius"/>
    </source>
</evidence>
<evidence type="ECO:0000256" key="1">
    <source>
        <dbReference type="ARBA" id="ARBA00004141"/>
    </source>
</evidence>
<dbReference type="InterPro" id="IPR036259">
    <property type="entry name" value="MFS_trans_sf"/>
</dbReference>
<feature type="transmembrane region" description="Helical" evidence="5">
    <location>
        <begin position="70"/>
        <end position="91"/>
    </location>
</feature>
<dbReference type="Proteomes" id="UP000019487">
    <property type="component" value="Unassembled WGS sequence"/>
</dbReference>
<comment type="subcellular location">
    <subcellularLocation>
        <location evidence="1">Membrane</location>
        <topology evidence="1">Multi-pass membrane protein</topology>
    </subcellularLocation>
</comment>
<evidence type="ECO:0000313" key="7">
    <source>
        <dbReference type="Proteomes" id="UP000019487"/>
    </source>
</evidence>